<proteinExistence type="predicted"/>
<dbReference type="EMBL" id="BMKL01000001">
    <property type="protein sequence ID" value="GGD89102.1"/>
    <property type="molecule type" value="Genomic_DNA"/>
</dbReference>
<sequence>MRLFLVLSGSLLAGLASVSPAQERGDPVRLDDFAVPAANRAELLDQVGATERAQQQPSQQVDRTLARPELTDSADAPPAQVSLPSSTRGPVPQLALPGDSRPTPVSAVSTTRESAPRAATPIGGTDRCDPQLAQRFYAECLRILELRSSEFSAPEPARLSPEQRLISEQRLQEDPGSRPVAVRLQLATSAQPDADLQSNQELAAIYLGENAPTPVTEPAPAEEPADLSKILQTFSLDGAPPLNGN</sequence>
<keyword evidence="2" id="KW-0732">Signal</keyword>
<accession>A0ABQ1S151</accession>
<protein>
    <submittedName>
        <fullName evidence="3">Uncharacterized protein</fullName>
    </submittedName>
</protein>
<evidence type="ECO:0000256" key="1">
    <source>
        <dbReference type="SAM" id="MobiDB-lite"/>
    </source>
</evidence>
<evidence type="ECO:0000256" key="2">
    <source>
        <dbReference type="SAM" id="SignalP"/>
    </source>
</evidence>
<name>A0ABQ1S151_9SPHN</name>
<reference evidence="4" key="1">
    <citation type="journal article" date="2019" name="Int. J. Syst. Evol. Microbiol.">
        <title>The Global Catalogue of Microorganisms (GCM) 10K type strain sequencing project: providing services to taxonomists for standard genome sequencing and annotation.</title>
        <authorList>
            <consortium name="The Broad Institute Genomics Platform"/>
            <consortium name="The Broad Institute Genome Sequencing Center for Infectious Disease"/>
            <person name="Wu L."/>
            <person name="Ma J."/>
        </authorList>
    </citation>
    <scope>NUCLEOTIDE SEQUENCE [LARGE SCALE GENOMIC DNA]</scope>
    <source>
        <strain evidence="4">CGMCC 1.15959</strain>
    </source>
</reference>
<feature type="chain" id="PRO_5046768774" evidence="2">
    <location>
        <begin position="22"/>
        <end position="245"/>
    </location>
</feature>
<gene>
    <name evidence="3" type="ORF">GCM10011515_05970</name>
</gene>
<keyword evidence="4" id="KW-1185">Reference proteome</keyword>
<dbReference type="RefSeq" id="WP_188643772.1">
    <property type="nucleotide sequence ID" value="NZ_BMKL01000001.1"/>
</dbReference>
<comment type="caution">
    <text evidence="3">The sequence shown here is derived from an EMBL/GenBank/DDBJ whole genome shotgun (WGS) entry which is preliminary data.</text>
</comment>
<dbReference type="Proteomes" id="UP000619041">
    <property type="component" value="Unassembled WGS sequence"/>
</dbReference>
<feature type="signal peptide" evidence="2">
    <location>
        <begin position="1"/>
        <end position="21"/>
    </location>
</feature>
<organism evidence="3 4">
    <name type="scientific">Tsuneonella deserti</name>
    <dbReference type="NCBI Taxonomy" id="2035528"/>
    <lineage>
        <taxon>Bacteria</taxon>
        <taxon>Pseudomonadati</taxon>
        <taxon>Pseudomonadota</taxon>
        <taxon>Alphaproteobacteria</taxon>
        <taxon>Sphingomonadales</taxon>
        <taxon>Erythrobacteraceae</taxon>
        <taxon>Tsuneonella</taxon>
    </lineage>
</organism>
<feature type="region of interest" description="Disordered" evidence="1">
    <location>
        <begin position="70"/>
        <end position="128"/>
    </location>
</feature>
<evidence type="ECO:0000313" key="3">
    <source>
        <dbReference type="EMBL" id="GGD89102.1"/>
    </source>
</evidence>
<evidence type="ECO:0000313" key="4">
    <source>
        <dbReference type="Proteomes" id="UP000619041"/>
    </source>
</evidence>